<comment type="similarity">
    <text evidence="1 4">Belongs to the type-B carboxylesterase/lipase family.</text>
</comment>
<dbReference type="SUPFAM" id="SSF53474">
    <property type="entry name" value="alpha/beta-Hydrolases"/>
    <property type="match status" value="1"/>
</dbReference>
<dbReference type="EnsemblMetazoa" id="PPA10777.1">
    <property type="protein sequence ID" value="PPA10777.1"/>
    <property type="gene ID" value="WBGene00100331"/>
</dbReference>
<evidence type="ECO:0000313" key="5">
    <source>
        <dbReference type="EnsemblMetazoa" id="PPA10777.1"/>
    </source>
</evidence>
<dbReference type="InterPro" id="IPR029058">
    <property type="entry name" value="AB_hydrolase_fold"/>
</dbReference>
<protein>
    <recommendedName>
        <fullName evidence="4">Carboxylic ester hydrolase</fullName>
        <ecNumber evidence="4">3.1.1.-</ecNumber>
    </recommendedName>
</protein>
<reference evidence="6" key="1">
    <citation type="journal article" date="2008" name="Nat. Genet.">
        <title>The Pristionchus pacificus genome provides a unique perspective on nematode lifestyle and parasitism.</title>
        <authorList>
            <person name="Dieterich C."/>
            <person name="Clifton S.W."/>
            <person name="Schuster L.N."/>
            <person name="Chinwalla A."/>
            <person name="Delehaunty K."/>
            <person name="Dinkelacker I."/>
            <person name="Fulton L."/>
            <person name="Fulton R."/>
            <person name="Godfrey J."/>
            <person name="Minx P."/>
            <person name="Mitreva M."/>
            <person name="Roeseler W."/>
            <person name="Tian H."/>
            <person name="Witte H."/>
            <person name="Yang S.P."/>
            <person name="Wilson R.K."/>
            <person name="Sommer R.J."/>
        </authorList>
    </citation>
    <scope>NUCLEOTIDE SEQUENCE [LARGE SCALE GENOMIC DNA]</scope>
    <source>
        <strain evidence="6">PS312</strain>
    </source>
</reference>
<keyword evidence="2" id="KW-0719">Serine esterase</keyword>
<dbReference type="PROSITE" id="PS00941">
    <property type="entry name" value="CARBOXYLESTERASE_B_2"/>
    <property type="match status" value="1"/>
</dbReference>
<accession>A0A2A6CPP5</accession>
<sequence length="549" mass="62015">MSPIKCMVILTSIALTLKFTKRVYTSRGIVRGFHVDYGANRKELFHGCAVIFLGIPFAQPPVGALRFKLPMAVDKYSDEEGQLNHNEILRSRCAQANETGKPGQPSSEDCLYLNVFTPNVTGRYPVMVWIHGGAHFKGGANDFHYKKFRVQWRGFFTTFTPEFPANLGLFDQILALRWVNEEISAFGGDPDRITLFGQSAGAMSISGLSLSPLTKGLFNRMILDSGSVLVSFFVPNDKRGSIQRIRAAQWCKIKDDPMSSETALAELRKCLSNLSTEEIVKDDVTLSHPGSLRWAPVRDGAVFPDDPEVLARSRPAYDALLLDMPVEQAMFAPAYKSGNVSTFGIRSLKKSLLNRHYGYLSDVQLKRMLDILMENYKTKEIDKNDHLEWFKLNMDIISAERYTNYGRLEAEWLKSQGSRVFLATFTYGERKQHTPMTSAICGSLLQNGKRHGWKGKLLPEIWQWPTILVETSGWPESGSDYKFMNFDDSLDQMSNNWRAMDHYVFTEAMPPVIGKNPSINLTQDVESLLKYYVYSTPGTNQSILALDNK</sequence>
<dbReference type="InterPro" id="IPR019826">
    <property type="entry name" value="Carboxylesterase_B_AS"/>
</dbReference>
<proteinExistence type="inferred from homology"/>
<dbReference type="PROSITE" id="PS00122">
    <property type="entry name" value="CARBOXYLESTERASE_B_1"/>
    <property type="match status" value="1"/>
</dbReference>
<evidence type="ECO:0000313" key="6">
    <source>
        <dbReference type="Proteomes" id="UP000005239"/>
    </source>
</evidence>
<dbReference type="EC" id="3.1.1.-" evidence="4"/>
<evidence type="ECO:0000256" key="4">
    <source>
        <dbReference type="RuleBase" id="RU361235"/>
    </source>
</evidence>
<reference evidence="5" key="2">
    <citation type="submission" date="2022-06" db="UniProtKB">
        <authorList>
            <consortium name="EnsemblMetazoa"/>
        </authorList>
    </citation>
    <scope>IDENTIFICATION</scope>
    <source>
        <strain evidence="5">PS312</strain>
    </source>
</reference>
<dbReference type="AlphaFoldDB" id="A0A2A6CPP5"/>
<dbReference type="Pfam" id="PF00135">
    <property type="entry name" value="COesterase"/>
    <property type="match status" value="1"/>
</dbReference>
<dbReference type="PANTHER" id="PTHR43142">
    <property type="entry name" value="CARBOXYLIC ESTER HYDROLASE"/>
    <property type="match status" value="1"/>
</dbReference>
<dbReference type="InterPro" id="IPR002018">
    <property type="entry name" value="CarbesteraseB"/>
</dbReference>
<evidence type="ECO:0000256" key="2">
    <source>
        <dbReference type="ARBA" id="ARBA00022487"/>
    </source>
</evidence>
<organism evidence="5 6">
    <name type="scientific">Pristionchus pacificus</name>
    <name type="common">Parasitic nematode worm</name>
    <dbReference type="NCBI Taxonomy" id="54126"/>
    <lineage>
        <taxon>Eukaryota</taxon>
        <taxon>Metazoa</taxon>
        <taxon>Ecdysozoa</taxon>
        <taxon>Nematoda</taxon>
        <taxon>Chromadorea</taxon>
        <taxon>Rhabditida</taxon>
        <taxon>Rhabditina</taxon>
        <taxon>Diplogasteromorpha</taxon>
        <taxon>Diplogasteroidea</taxon>
        <taxon>Neodiplogasteridae</taxon>
        <taxon>Pristionchus</taxon>
    </lineage>
</organism>
<dbReference type="OrthoDB" id="5842897at2759"/>
<keyword evidence="6" id="KW-1185">Reference proteome</keyword>
<dbReference type="PANTHER" id="PTHR43142:SF1">
    <property type="entry name" value="CARBOXYLIC ESTER HYDROLASE"/>
    <property type="match status" value="1"/>
</dbReference>
<dbReference type="Proteomes" id="UP000005239">
    <property type="component" value="Unassembled WGS sequence"/>
</dbReference>
<evidence type="ECO:0000256" key="1">
    <source>
        <dbReference type="ARBA" id="ARBA00005964"/>
    </source>
</evidence>
<evidence type="ECO:0000256" key="3">
    <source>
        <dbReference type="ARBA" id="ARBA00022801"/>
    </source>
</evidence>
<dbReference type="GO" id="GO:0052689">
    <property type="term" value="F:carboxylic ester hydrolase activity"/>
    <property type="evidence" value="ECO:0007669"/>
    <property type="project" value="UniProtKB-KW"/>
</dbReference>
<accession>A0A8R1Y8G2</accession>
<gene>
    <name evidence="5" type="primary">WBGene00100331</name>
</gene>
<keyword evidence="3 4" id="KW-0378">Hydrolase</keyword>
<name>A0A2A6CPP5_PRIPA</name>
<dbReference type="Gene3D" id="3.40.50.1820">
    <property type="entry name" value="alpha/beta hydrolase"/>
    <property type="match status" value="1"/>
</dbReference>
<dbReference type="InterPro" id="IPR019819">
    <property type="entry name" value="Carboxylesterase_B_CS"/>
</dbReference>